<gene>
    <name evidence="1" type="ORF">L1987_33328</name>
</gene>
<organism evidence="1 2">
    <name type="scientific">Smallanthus sonchifolius</name>
    <dbReference type="NCBI Taxonomy" id="185202"/>
    <lineage>
        <taxon>Eukaryota</taxon>
        <taxon>Viridiplantae</taxon>
        <taxon>Streptophyta</taxon>
        <taxon>Embryophyta</taxon>
        <taxon>Tracheophyta</taxon>
        <taxon>Spermatophyta</taxon>
        <taxon>Magnoliopsida</taxon>
        <taxon>eudicotyledons</taxon>
        <taxon>Gunneridae</taxon>
        <taxon>Pentapetalae</taxon>
        <taxon>asterids</taxon>
        <taxon>campanulids</taxon>
        <taxon>Asterales</taxon>
        <taxon>Asteraceae</taxon>
        <taxon>Asteroideae</taxon>
        <taxon>Heliantheae alliance</taxon>
        <taxon>Millerieae</taxon>
        <taxon>Smallanthus</taxon>
    </lineage>
</organism>
<dbReference type="EMBL" id="CM042028">
    <property type="protein sequence ID" value="KAI3798060.1"/>
    <property type="molecule type" value="Genomic_DNA"/>
</dbReference>
<dbReference type="Proteomes" id="UP001056120">
    <property type="component" value="Linkage Group LG11"/>
</dbReference>
<reference evidence="1 2" key="2">
    <citation type="journal article" date="2022" name="Mol. Ecol. Resour.">
        <title>The genomes of chicory, endive, great burdock and yacon provide insights into Asteraceae paleo-polyploidization history and plant inulin production.</title>
        <authorList>
            <person name="Fan W."/>
            <person name="Wang S."/>
            <person name="Wang H."/>
            <person name="Wang A."/>
            <person name="Jiang F."/>
            <person name="Liu H."/>
            <person name="Zhao H."/>
            <person name="Xu D."/>
            <person name="Zhang Y."/>
        </authorList>
    </citation>
    <scope>NUCLEOTIDE SEQUENCE [LARGE SCALE GENOMIC DNA]</scope>
    <source>
        <strain evidence="2">cv. Yunnan</strain>
        <tissue evidence="1">Leaves</tissue>
    </source>
</reference>
<comment type="caution">
    <text evidence="1">The sequence shown here is derived from an EMBL/GenBank/DDBJ whole genome shotgun (WGS) entry which is preliminary data.</text>
</comment>
<name>A0ACB9HQR0_9ASTR</name>
<proteinExistence type="predicted"/>
<evidence type="ECO:0000313" key="2">
    <source>
        <dbReference type="Proteomes" id="UP001056120"/>
    </source>
</evidence>
<sequence>MVVEGATTNNTANPGCRGNVTVPYCFGIGTDCSLDYSFNATCHTSYEPPKLFPASGDVEVYSISDSEVRIATTVSYICYNQRGPVEGVDSGINLSWHKVYTFSIKNKLIVIGCDDYALITGKNNSFA</sequence>
<accession>A0ACB9HQR0</accession>
<evidence type="ECO:0000313" key="1">
    <source>
        <dbReference type="EMBL" id="KAI3798060.1"/>
    </source>
</evidence>
<protein>
    <submittedName>
        <fullName evidence="1">Uncharacterized protein</fullName>
    </submittedName>
</protein>
<reference evidence="2" key="1">
    <citation type="journal article" date="2022" name="Mol. Ecol. Resour.">
        <title>The genomes of chicory, endive, great burdock and yacon provide insights into Asteraceae palaeo-polyploidization history and plant inulin production.</title>
        <authorList>
            <person name="Fan W."/>
            <person name="Wang S."/>
            <person name="Wang H."/>
            <person name="Wang A."/>
            <person name="Jiang F."/>
            <person name="Liu H."/>
            <person name="Zhao H."/>
            <person name="Xu D."/>
            <person name="Zhang Y."/>
        </authorList>
    </citation>
    <scope>NUCLEOTIDE SEQUENCE [LARGE SCALE GENOMIC DNA]</scope>
    <source>
        <strain evidence="2">cv. Yunnan</strain>
    </source>
</reference>
<keyword evidence="2" id="KW-1185">Reference proteome</keyword>